<dbReference type="Gene3D" id="2.30.30.490">
    <property type="match status" value="1"/>
</dbReference>
<dbReference type="Pfam" id="PF01426">
    <property type="entry name" value="BAH"/>
    <property type="match status" value="1"/>
</dbReference>
<dbReference type="eggNOG" id="KOG1886">
    <property type="taxonomic scope" value="Eukaryota"/>
</dbReference>
<dbReference type="PANTHER" id="PTHR46548:SF1">
    <property type="entry name" value="BAH AND TFIIS DOMAIN-CONTAINING PROTEIN-RELATED"/>
    <property type="match status" value="1"/>
</dbReference>
<dbReference type="Proteomes" id="UP000035740">
    <property type="component" value="Unassembled WGS sequence"/>
</dbReference>
<evidence type="ECO:0000313" key="2">
    <source>
        <dbReference type="EMBL" id="KMS94939.1"/>
    </source>
</evidence>
<accession>A0A0J8B1N5</accession>
<feature type="domain" description="BAH" evidence="1">
    <location>
        <begin position="1"/>
        <end position="117"/>
    </location>
</feature>
<dbReference type="PANTHER" id="PTHR46548">
    <property type="entry name" value="BAH AND TFIIS DOMAIN-CONTAINING PROTEIN-RELATED"/>
    <property type="match status" value="1"/>
</dbReference>
<dbReference type="AlphaFoldDB" id="A0A0J8B1N5"/>
<evidence type="ECO:0000313" key="3">
    <source>
        <dbReference type="Proteomes" id="UP000035740"/>
    </source>
</evidence>
<dbReference type="SMART" id="SM00439">
    <property type="entry name" value="BAH"/>
    <property type="match status" value="1"/>
</dbReference>
<dbReference type="OMA" id="RYSFPRE"/>
<reference evidence="2 3" key="1">
    <citation type="journal article" date="2014" name="Nature">
        <title>The genome of the recently domesticated crop plant sugar beet (Beta vulgaris).</title>
        <authorList>
            <person name="Dohm J.C."/>
            <person name="Minoche A.E."/>
            <person name="Holtgrawe D."/>
            <person name="Capella-Gutierrez S."/>
            <person name="Zakrzewski F."/>
            <person name="Tafer H."/>
            <person name="Rupp O."/>
            <person name="Sorensen T.R."/>
            <person name="Stracke R."/>
            <person name="Reinhardt R."/>
            <person name="Goesmann A."/>
            <person name="Kraft T."/>
            <person name="Schulz B."/>
            <person name="Stadler P.F."/>
            <person name="Schmidt T."/>
            <person name="Gabaldon T."/>
            <person name="Lehrach H."/>
            <person name="Weisshaar B."/>
            <person name="Himmelbauer H."/>
        </authorList>
    </citation>
    <scope>NUCLEOTIDE SEQUENCE [LARGE SCALE GENOMIC DNA]</scope>
    <source>
        <tissue evidence="2">Taproot</tissue>
    </source>
</reference>
<dbReference type="InterPro" id="IPR001025">
    <property type="entry name" value="BAH_dom"/>
</dbReference>
<name>A0A0J8B1N5_BETVV</name>
<dbReference type="GO" id="GO:0003682">
    <property type="term" value="F:chromatin binding"/>
    <property type="evidence" value="ECO:0007669"/>
    <property type="project" value="InterPro"/>
</dbReference>
<dbReference type="PROSITE" id="PS51038">
    <property type="entry name" value="BAH"/>
    <property type="match status" value="1"/>
</dbReference>
<dbReference type="Gramene" id="KMS94939">
    <property type="protein sequence ID" value="KMS94939"/>
    <property type="gene ID" value="BVRB_013940"/>
</dbReference>
<protein>
    <recommendedName>
        <fullName evidence="1">BAH domain-containing protein</fullName>
    </recommendedName>
</protein>
<organism evidence="2 3">
    <name type="scientific">Beta vulgaris subsp. vulgaris</name>
    <name type="common">Beet</name>
    <dbReference type="NCBI Taxonomy" id="3555"/>
    <lineage>
        <taxon>Eukaryota</taxon>
        <taxon>Viridiplantae</taxon>
        <taxon>Streptophyta</taxon>
        <taxon>Embryophyta</taxon>
        <taxon>Tracheophyta</taxon>
        <taxon>Spermatophyta</taxon>
        <taxon>Magnoliopsida</taxon>
        <taxon>eudicotyledons</taxon>
        <taxon>Gunneridae</taxon>
        <taxon>Pentapetalae</taxon>
        <taxon>Caryophyllales</taxon>
        <taxon>Chenopodiaceae</taxon>
        <taxon>Betoideae</taxon>
        <taxon>Beta</taxon>
    </lineage>
</organism>
<dbReference type="InterPro" id="IPR043151">
    <property type="entry name" value="BAH_sf"/>
</dbReference>
<dbReference type="OrthoDB" id="1917005at2759"/>
<keyword evidence="3" id="KW-1185">Reference proteome</keyword>
<proteinExistence type="predicted"/>
<gene>
    <name evidence="2" type="ORF">BVRB_013940</name>
</gene>
<evidence type="ECO:0000259" key="1">
    <source>
        <dbReference type="PROSITE" id="PS51038"/>
    </source>
</evidence>
<dbReference type="EMBL" id="KQ090651">
    <property type="protein sequence ID" value="KMS94939.1"/>
    <property type="molecule type" value="Genomic_DNA"/>
</dbReference>
<sequence length="137" mass="15598">MVARSMLVTALFKPAKDSPPFVGLIRSWTSEKESTLKLRVNWLYRPAEVKLLKGAALEAAPNKVSYSFYSDEIPVASLLHPYKVAFLSKGVELPPGISSFVCQRVYDITNKCLWWLTDQDYIDDRQEEVDNCCIEHV</sequence>